<sequence length="80" mass="8655">MLVAEVMQTAQTDRRDSFIRRGITVYREGGSRDAAAAASPPHQAGKQESSPHLPSFMRPDPHQQRKAGMAAANIVPALDT</sequence>
<protein>
    <submittedName>
        <fullName evidence="2">Uncharacterized protein</fullName>
    </submittedName>
</protein>
<name>A0A8H7AH63_9EURO</name>
<reference evidence="2" key="1">
    <citation type="submission" date="2020-02" db="EMBL/GenBank/DDBJ databases">
        <authorList>
            <person name="Palmer J.M."/>
        </authorList>
    </citation>
    <scope>NUCLEOTIDE SEQUENCE</scope>
    <source>
        <strain evidence="2">EPUS1.4</strain>
        <tissue evidence="2">Thallus</tissue>
    </source>
</reference>
<evidence type="ECO:0000313" key="2">
    <source>
        <dbReference type="EMBL" id="KAF7509043.1"/>
    </source>
</evidence>
<feature type="region of interest" description="Disordered" evidence="1">
    <location>
        <begin position="29"/>
        <end position="69"/>
    </location>
</feature>
<dbReference type="Proteomes" id="UP000606974">
    <property type="component" value="Unassembled WGS sequence"/>
</dbReference>
<evidence type="ECO:0000256" key="1">
    <source>
        <dbReference type="SAM" id="MobiDB-lite"/>
    </source>
</evidence>
<comment type="caution">
    <text evidence="2">The sequence shown here is derived from an EMBL/GenBank/DDBJ whole genome shotgun (WGS) entry which is preliminary data.</text>
</comment>
<evidence type="ECO:0000313" key="3">
    <source>
        <dbReference type="Proteomes" id="UP000606974"/>
    </source>
</evidence>
<dbReference type="AlphaFoldDB" id="A0A8H7AH63"/>
<proteinExistence type="predicted"/>
<gene>
    <name evidence="2" type="ORF">GJ744_008438</name>
</gene>
<accession>A0A8H7AH63</accession>
<keyword evidence="3" id="KW-1185">Reference proteome</keyword>
<organism evidence="2 3">
    <name type="scientific">Endocarpon pusillum</name>
    <dbReference type="NCBI Taxonomy" id="364733"/>
    <lineage>
        <taxon>Eukaryota</taxon>
        <taxon>Fungi</taxon>
        <taxon>Dikarya</taxon>
        <taxon>Ascomycota</taxon>
        <taxon>Pezizomycotina</taxon>
        <taxon>Eurotiomycetes</taxon>
        <taxon>Chaetothyriomycetidae</taxon>
        <taxon>Verrucariales</taxon>
        <taxon>Verrucariaceae</taxon>
        <taxon>Endocarpon</taxon>
    </lineage>
</organism>
<dbReference type="EMBL" id="JAACFV010000046">
    <property type="protein sequence ID" value="KAF7509043.1"/>
    <property type="molecule type" value="Genomic_DNA"/>
</dbReference>